<evidence type="ECO:0000256" key="6">
    <source>
        <dbReference type="ARBA" id="ARBA00023014"/>
    </source>
</evidence>
<dbReference type="Pfam" id="PF16199">
    <property type="entry name" value="Radical_SAM_C"/>
    <property type="match status" value="1"/>
</dbReference>
<accession>E6X1K3</accession>
<gene>
    <name evidence="8" type="ordered locus">Nitsa_0668</name>
</gene>
<dbReference type="InterPro" id="IPR032432">
    <property type="entry name" value="Radical_SAM_C"/>
</dbReference>
<dbReference type="Gene3D" id="3.80.30.20">
    <property type="entry name" value="tm_1862 like domain"/>
    <property type="match status" value="1"/>
</dbReference>
<dbReference type="KEGG" id="nsa:Nitsa_0668"/>
<evidence type="ECO:0000256" key="1">
    <source>
        <dbReference type="ARBA" id="ARBA00001966"/>
    </source>
</evidence>
<dbReference type="InterPro" id="IPR007197">
    <property type="entry name" value="rSAM"/>
</dbReference>
<dbReference type="AlphaFoldDB" id="E6X1K3"/>
<evidence type="ECO:0000313" key="8">
    <source>
        <dbReference type="EMBL" id="ADV45936.1"/>
    </source>
</evidence>
<dbReference type="eggNOG" id="COG1242">
    <property type="taxonomic scope" value="Bacteria"/>
</dbReference>
<dbReference type="SFLD" id="SFLDG01086">
    <property type="entry name" value="elongater_protein-like"/>
    <property type="match status" value="1"/>
</dbReference>
<dbReference type="InterPro" id="IPR039661">
    <property type="entry name" value="ELP3"/>
</dbReference>
<dbReference type="GO" id="GO:0003824">
    <property type="term" value="F:catalytic activity"/>
    <property type="evidence" value="ECO:0007669"/>
    <property type="project" value="InterPro"/>
</dbReference>
<keyword evidence="3" id="KW-0949">S-adenosyl-L-methionine</keyword>
<dbReference type="RefSeq" id="WP_013553630.1">
    <property type="nucleotide sequence ID" value="NC_014935.1"/>
</dbReference>
<dbReference type="CDD" id="cd01335">
    <property type="entry name" value="Radical_SAM"/>
    <property type="match status" value="1"/>
</dbReference>
<dbReference type="SUPFAM" id="SSF102114">
    <property type="entry name" value="Radical SAM enzymes"/>
    <property type="match status" value="1"/>
</dbReference>
<dbReference type="Pfam" id="PF04055">
    <property type="entry name" value="Radical_SAM"/>
    <property type="match status" value="1"/>
</dbReference>
<name>E6X1K3_NITSE</name>
<dbReference type="STRING" id="749222.Nitsa_0668"/>
<dbReference type="HOGENOM" id="CLU_060920_0_0_7"/>
<dbReference type="InterPro" id="IPR058240">
    <property type="entry name" value="rSAM_sf"/>
</dbReference>
<reference evidence="8 9" key="1">
    <citation type="journal article" date="2011" name="Stand. Genomic Sci.">
        <title>Complete genome sequence of Nitratifractor salsuginis type strain (E9I37-1).</title>
        <authorList>
            <person name="Anderson I."/>
            <person name="Sikorski J."/>
            <person name="Zeytun A."/>
            <person name="Nolan M."/>
            <person name="Lapidus A."/>
            <person name="Lucas S."/>
            <person name="Hammon N."/>
            <person name="Deshpande S."/>
            <person name="Cheng J.F."/>
            <person name="Tapia R."/>
            <person name="Han C."/>
            <person name="Goodwin L."/>
            <person name="Pitluck S."/>
            <person name="Liolios K."/>
            <person name="Pagani I."/>
            <person name="Ivanova N."/>
            <person name="Huntemann M."/>
            <person name="Mavromatis K."/>
            <person name="Ovchinikova G."/>
            <person name="Pati A."/>
            <person name="Chen A."/>
            <person name="Palaniappan K."/>
            <person name="Land M."/>
            <person name="Hauser L."/>
            <person name="Brambilla E.M."/>
            <person name="Ngatchou-Djao O.D."/>
            <person name="Rohde M."/>
            <person name="Tindall B.J."/>
            <person name="Goker M."/>
            <person name="Detter J.C."/>
            <person name="Woyke T."/>
            <person name="Bristow J."/>
            <person name="Eisen J.A."/>
            <person name="Markowitz V."/>
            <person name="Hugenholtz P."/>
            <person name="Klenk H.P."/>
            <person name="Kyrpides N.C."/>
        </authorList>
    </citation>
    <scope>NUCLEOTIDE SEQUENCE [LARGE SCALE GENOMIC DNA]</scope>
    <source>
        <strain evidence="9">DSM 16511 / JCM 12458 / E9I37-1</strain>
    </source>
</reference>
<organism evidence="8 9">
    <name type="scientific">Nitratifractor salsuginis (strain DSM 16511 / JCM 12458 / E9I37-1)</name>
    <dbReference type="NCBI Taxonomy" id="749222"/>
    <lineage>
        <taxon>Bacteria</taxon>
        <taxon>Pseudomonadati</taxon>
        <taxon>Campylobacterota</taxon>
        <taxon>Epsilonproteobacteria</taxon>
        <taxon>Campylobacterales</taxon>
        <taxon>Sulfurovaceae</taxon>
        <taxon>Nitratifractor</taxon>
    </lineage>
</organism>
<dbReference type="InterPro" id="IPR006638">
    <property type="entry name" value="Elp3/MiaA/NifB-like_rSAM"/>
</dbReference>
<dbReference type="EMBL" id="CP002452">
    <property type="protein sequence ID" value="ADV45936.1"/>
    <property type="molecule type" value="Genomic_DNA"/>
</dbReference>
<evidence type="ECO:0000256" key="3">
    <source>
        <dbReference type="ARBA" id="ARBA00022691"/>
    </source>
</evidence>
<keyword evidence="5" id="KW-0408">Iron</keyword>
<evidence type="ECO:0000256" key="4">
    <source>
        <dbReference type="ARBA" id="ARBA00022723"/>
    </source>
</evidence>
<feature type="domain" description="Radical SAM core" evidence="7">
    <location>
        <begin position="21"/>
        <end position="279"/>
    </location>
</feature>
<dbReference type="SFLD" id="SFLDG01091">
    <property type="entry name" value="uncharacterized_CHP01210-like"/>
    <property type="match status" value="1"/>
</dbReference>
<dbReference type="GO" id="GO:0051539">
    <property type="term" value="F:4 iron, 4 sulfur cluster binding"/>
    <property type="evidence" value="ECO:0007669"/>
    <property type="project" value="UniProtKB-KW"/>
</dbReference>
<proteinExistence type="predicted"/>
<sequence>MACGTKGIQPLYTFGRYLKERFGERVRKVPVGLSGFTCPNIDGTVAKGGCTFCLNESFSPNLAQNAGKTFLNLNSPHNPILDRQLAELHQQVTRTQELFRRKERVKKFLVYFQAFTNTYAPFETLRTLYERALAYPGVVGLSIGTRSDSVTDETLEYLAELSKEYEIWIEYGIQSIYDETLRRINRGHDALNVEQAIKKAKDKGLKVCGHLIFGLPGEDKQMMLDSAKAAYDWGIDSVKYHPLYVVKQTLLANEYKRGEFTPITREEYIEVLIEALRLKPADVSIQRMTAGIQDETLLAPDWCGESKNAQMAVIRKELEKAGFCF</sequence>
<dbReference type="SMART" id="SM00729">
    <property type="entry name" value="Elp3"/>
    <property type="match status" value="1"/>
</dbReference>
<keyword evidence="4" id="KW-0479">Metal-binding</keyword>
<protein>
    <recommendedName>
        <fullName evidence="7">Radical SAM core domain-containing protein</fullName>
    </recommendedName>
</protein>
<reference evidence="9" key="2">
    <citation type="submission" date="2011-01" db="EMBL/GenBank/DDBJ databases">
        <title>The complete genome of Nitratifractor salsuginis DSM 16511.</title>
        <authorList>
            <consortium name="US DOE Joint Genome Institute (JGI-PGF)"/>
            <person name="Lucas S."/>
            <person name="Copeland A."/>
            <person name="Lapidus A."/>
            <person name="Bruce D."/>
            <person name="Goodwin L."/>
            <person name="Pitluck S."/>
            <person name="Kyrpides N."/>
            <person name="Mavromatis K."/>
            <person name="Ivanova N."/>
            <person name="Mikhailova N."/>
            <person name="Zeytun A."/>
            <person name="Detter J.C."/>
            <person name="Tapia R."/>
            <person name="Han C."/>
            <person name="Land M."/>
            <person name="Hauser L."/>
            <person name="Markowitz V."/>
            <person name="Cheng J.-F."/>
            <person name="Hugenholtz P."/>
            <person name="Woyke T."/>
            <person name="Wu D."/>
            <person name="Tindall B."/>
            <person name="Schuetze A."/>
            <person name="Brambilla E."/>
            <person name="Klenk H.-P."/>
            <person name="Eisen J.A."/>
        </authorList>
    </citation>
    <scope>NUCLEOTIDE SEQUENCE [LARGE SCALE GENOMIC DNA]</scope>
    <source>
        <strain evidence="9">DSM 16511 / JCM 12458 / E9I37-1</strain>
    </source>
</reference>
<comment type="cofactor">
    <cofactor evidence="1">
        <name>[4Fe-4S] cluster</name>
        <dbReference type="ChEBI" id="CHEBI:49883"/>
    </cofactor>
</comment>
<keyword evidence="6" id="KW-0411">Iron-sulfur</keyword>
<dbReference type="PROSITE" id="PS51918">
    <property type="entry name" value="RADICAL_SAM"/>
    <property type="match status" value="1"/>
</dbReference>
<dbReference type="PANTHER" id="PTHR11135:SF1">
    <property type="entry name" value="PROTEIN YHCC"/>
    <property type="match status" value="1"/>
</dbReference>
<dbReference type="InterPro" id="IPR023404">
    <property type="entry name" value="rSAM_horseshoe"/>
</dbReference>
<dbReference type="InterPro" id="IPR005911">
    <property type="entry name" value="YhcC-like"/>
</dbReference>
<evidence type="ECO:0000256" key="2">
    <source>
        <dbReference type="ARBA" id="ARBA00022485"/>
    </source>
</evidence>
<dbReference type="Proteomes" id="UP000008633">
    <property type="component" value="Chromosome"/>
</dbReference>
<evidence type="ECO:0000313" key="9">
    <source>
        <dbReference type="Proteomes" id="UP000008633"/>
    </source>
</evidence>
<dbReference type="SFLD" id="SFLDS00029">
    <property type="entry name" value="Radical_SAM"/>
    <property type="match status" value="1"/>
</dbReference>
<evidence type="ECO:0000259" key="7">
    <source>
        <dbReference type="PROSITE" id="PS51918"/>
    </source>
</evidence>
<dbReference type="PANTHER" id="PTHR11135">
    <property type="entry name" value="HISTONE ACETYLTRANSFERASE-RELATED"/>
    <property type="match status" value="1"/>
</dbReference>
<keyword evidence="2" id="KW-0004">4Fe-4S</keyword>
<dbReference type="NCBIfam" id="TIGR01212">
    <property type="entry name" value="TIGR01212 family radical SAM protein"/>
    <property type="match status" value="1"/>
</dbReference>
<keyword evidence="9" id="KW-1185">Reference proteome</keyword>
<dbReference type="GO" id="GO:0046872">
    <property type="term" value="F:metal ion binding"/>
    <property type="evidence" value="ECO:0007669"/>
    <property type="project" value="UniProtKB-KW"/>
</dbReference>
<evidence type="ECO:0000256" key="5">
    <source>
        <dbReference type="ARBA" id="ARBA00023004"/>
    </source>
</evidence>